<dbReference type="PANTHER" id="PTHR10773">
    <property type="entry name" value="DNA-DIRECTED RNA POLYMERASES I, II, AND III SUBUNIT RPABC2"/>
    <property type="match status" value="1"/>
</dbReference>
<reference evidence="2" key="1">
    <citation type="submission" date="2022-11" db="EMBL/GenBank/DDBJ databases">
        <title>Centuries of genome instability and evolution in soft-shell clam transmissible cancer (bioRxiv).</title>
        <authorList>
            <person name="Hart S.F.M."/>
            <person name="Yonemitsu M.A."/>
            <person name="Giersch R.M."/>
            <person name="Beal B.F."/>
            <person name="Arriagada G."/>
            <person name="Davis B.W."/>
            <person name="Ostrander E.A."/>
            <person name="Goff S.P."/>
            <person name="Metzger M.J."/>
        </authorList>
    </citation>
    <scope>NUCLEOTIDE SEQUENCE</scope>
    <source>
        <strain evidence="2">MELC-2E11</strain>
        <tissue evidence="2">Siphon/mantle</tissue>
    </source>
</reference>
<dbReference type="EMBL" id="CP111015">
    <property type="protein sequence ID" value="WAR01366.1"/>
    <property type="molecule type" value="Genomic_DNA"/>
</dbReference>
<feature type="region of interest" description="Disordered" evidence="1">
    <location>
        <begin position="140"/>
        <end position="166"/>
    </location>
</feature>
<gene>
    <name evidence="2" type="ORF">MAR_007924</name>
</gene>
<name>A0ABY7DYK1_MYAAR</name>
<accession>A0ABY7DYK1</accession>
<keyword evidence="3" id="KW-1185">Reference proteome</keyword>
<dbReference type="PANTHER" id="PTHR10773:SF19">
    <property type="match status" value="1"/>
</dbReference>
<proteinExistence type="predicted"/>
<evidence type="ECO:0000256" key="1">
    <source>
        <dbReference type="SAM" id="MobiDB-lite"/>
    </source>
</evidence>
<sequence length="166" mass="18988">MYYMWKLCVYNQAFHSVSDIKAKCYLWSELNGKRGSNEISTCLQLYLSTLPSSVNLVILYSDDCPCQNRNQIVATCLLDAANTIQTIHTIDYKFLESGHTHMESDSAIEFAKSKTDLCTKRVGNHSSNDKTKNTYETIKESKQKLRRQKVAKKQMELNEVDEVSSV</sequence>
<dbReference type="Proteomes" id="UP001164746">
    <property type="component" value="Chromosome 4"/>
</dbReference>
<evidence type="ECO:0000313" key="2">
    <source>
        <dbReference type="EMBL" id="WAR01366.1"/>
    </source>
</evidence>
<protein>
    <submittedName>
        <fullName evidence="2">Uncharacterized protein</fullName>
    </submittedName>
</protein>
<evidence type="ECO:0000313" key="3">
    <source>
        <dbReference type="Proteomes" id="UP001164746"/>
    </source>
</evidence>
<organism evidence="2 3">
    <name type="scientific">Mya arenaria</name>
    <name type="common">Soft-shell clam</name>
    <dbReference type="NCBI Taxonomy" id="6604"/>
    <lineage>
        <taxon>Eukaryota</taxon>
        <taxon>Metazoa</taxon>
        <taxon>Spiralia</taxon>
        <taxon>Lophotrochozoa</taxon>
        <taxon>Mollusca</taxon>
        <taxon>Bivalvia</taxon>
        <taxon>Autobranchia</taxon>
        <taxon>Heteroconchia</taxon>
        <taxon>Euheterodonta</taxon>
        <taxon>Imparidentia</taxon>
        <taxon>Neoheterodontei</taxon>
        <taxon>Myida</taxon>
        <taxon>Myoidea</taxon>
        <taxon>Myidae</taxon>
        <taxon>Mya</taxon>
    </lineage>
</organism>